<dbReference type="Pfam" id="PF01477">
    <property type="entry name" value="PLAT"/>
    <property type="match status" value="1"/>
</dbReference>
<keyword evidence="4 7" id="KW-1133">Transmembrane helix</keyword>
<dbReference type="OrthoDB" id="2121937at2759"/>
<dbReference type="STRING" id="7244.B4M9E6"/>
<dbReference type="InterPro" id="IPR036392">
    <property type="entry name" value="PLAT/LH2_dom_sf"/>
</dbReference>
<dbReference type="HOGENOM" id="CLU_003575_0_0_1"/>
<accession>B4M9E6</accession>
<reference evidence="10 11" key="1">
    <citation type="journal article" date="2007" name="Nature">
        <title>Evolution of genes and genomes on the Drosophila phylogeny.</title>
        <authorList>
            <consortium name="Drosophila 12 Genomes Consortium"/>
            <person name="Clark A.G."/>
            <person name="Eisen M.B."/>
            <person name="Smith D.R."/>
            <person name="Bergman C.M."/>
            <person name="Oliver B."/>
            <person name="Markow T.A."/>
            <person name="Kaufman T.C."/>
            <person name="Kellis M."/>
            <person name="Gelbart W."/>
            <person name="Iyer V.N."/>
            <person name="Pollard D.A."/>
            <person name="Sackton T.B."/>
            <person name="Larracuente A.M."/>
            <person name="Singh N.D."/>
            <person name="Abad J.P."/>
            <person name="Abt D.N."/>
            <person name="Adryan B."/>
            <person name="Aguade M."/>
            <person name="Akashi H."/>
            <person name="Anderson W.W."/>
            <person name="Aquadro C.F."/>
            <person name="Ardell D.H."/>
            <person name="Arguello R."/>
            <person name="Artieri C.G."/>
            <person name="Barbash D.A."/>
            <person name="Barker D."/>
            <person name="Barsanti P."/>
            <person name="Batterham P."/>
            <person name="Batzoglou S."/>
            <person name="Begun D."/>
            <person name="Bhutkar A."/>
            <person name="Blanco E."/>
            <person name="Bosak S.A."/>
            <person name="Bradley R.K."/>
            <person name="Brand A.D."/>
            <person name="Brent M.R."/>
            <person name="Brooks A.N."/>
            <person name="Brown R.H."/>
            <person name="Butlin R.K."/>
            <person name="Caggese C."/>
            <person name="Calvi B.R."/>
            <person name="Bernardo de Carvalho A."/>
            <person name="Caspi A."/>
            <person name="Castrezana S."/>
            <person name="Celniker S.E."/>
            <person name="Chang J.L."/>
            <person name="Chapple C."/>
            <person name="Chatterji S."/>
            <person name="Chinwalla A."/>
            <person name="Civetta A."/>
            <person name="Clifton S.W."/>
            <person name="Comeron J.M."/>
            <person name="Costello J.C."/>
            <person name="Coyne J.A."/>
            <person name="Daub J."/>
            <person name="David R.G."/>
            <person name="Delcher A.L."/>
            <person name="Delehaunty K."/>
            <person name="Do C.B."/>
            <person name="Ebling H."/>
            <person name="Edwards K."/>
            <person name="Eickbush T."/>
            <person name="Evans J.D."/>
            <person name="Filipski A."/>
            <person name="Findeiss S."/>
            <person name="Freyhult E."/>
            <person name="Fulton L."/>
            <person name="Fulton R."/>
            <person name="Garcia A.C."/>
            <person name="Gardiner A."/>
            <person name="Garfield D.A."/>
            <person name="Garvin B.E."/>
            <person name="Gibson G."/>
            <person name="Gilbert D."/>
            <person name="Gnerre S."/>
            <person name="Godfrey J."/>
            <person name="Good R."/>
            <person name="Gotea V."/>
            <person name="Gravely B."/>
            <person name="Greenberg A.J."/>
            <person name="Griffiths-Jones S."/>
            <person name="Gross S."/>
            <person name="Guigo R."/>
            <person name="Gustafson E.A."/>
            <person name="Haerty W."/>
            <person name="Hahn M.W."/>
            <person name="Halligan D.L."/>
            <person name="Halpern A.L."/>
            <person name="Halter G.M."/>
            <person name="Han M.V."/>
            <person name="Heger A."/>
            <person name="Hillier L."/>
            <person name="Hinrichs A.S."/>
            <person name="Holmes I."/>
            <person name="Hoskins R.A."/>
            <person name="Hubisz M.J."/>
            <person name="Hultmark D."/>
            <person name="Huntley M.A."/>
            <person name="Jaffe D.B."/>
            <person name="Jagadeeshan S."/>
            <person name="Jeck W.R."/>
            <person name="Johnson J."/>
            <person name="Jones C.D."/>
            <person name="Jordan W.C."/>
            <person name="Karpen G.H."/>
            <person name="Kataoka E."/>
            <person name="Keightley P.D."/>
            <person name="Kheradpour P."/>
            <person name="Kirkness E.F."/>
            <person name="Koerich L.B."/>
            <person name="Kristiansen K."/>
            <person name="Kudrna D."/>
            <person name="Kulathinal R.J."/>
            <person name="Kumar S."/>
            <person name="Kwok R."/>
            <person name="Lander E."/>
            <person name="Langley C.H."/>
            <person name="Lapoint R."/>
            <person name="Lazzaro B.P."/>
            <person name="Lee S.J."/>
            <person name="Levesque L."/>
            <person name="Li R."/>
            <person name="Lin C.F."/>
            <person name="Lin M.F."/>
            <person name="Lindblad-Toh K."/>
            <person name="Llopart A."/>
            <person name="Long M."/>
            <person name="Low L."/>
            <person name="Lozovsky E."/>
            <person name="Lu J."/>
            <person name="Luo M."/>
            <person name="Machado C.A."/>
            <person name="Makalowski W."/>
            <person name="Marzo M."/>
            <person name="Matsuda M."/>
            <person name="Matzkin L."/>
            <person name="McAllister B."/>
            <person name="McBride C.S."/>
            <person name="McKernan B."/>
            <person name="McKernan K."/>
            <person name="Mendez-Lago M."/>
            <person name="Minx P."/>
            <person name="Mollenhauer M.U."/>
            <person name="Montooth K."/>
            <person name="Mount S.M."/>
            <person name="Mu X."/>
            <person name="Myers E."/>
            <person name="Negre B."/>
            <person name="Newfeld S."/>
            <person name="Nielsen R."/>
            <person name="Noor M.A."/>
            <person name="O'Grady P."/>
            <person name="Pachter L."/>
            <person name="Papaceit M."/>
            <person name="Parisi M.J."/>
            <person name="Parisi M."/>
            <person name="Parts L."/>
            <person name="Pedersen J.S."/>
            <person name="Pesole G."/>
            <person name="Phillippy A.M."/>
            <person name="Ponting C.P."/>
            <person name="Pop M."/>
            <person name="Porcelli D."/>
            <person name="Powell J.R."/>
            <person name="Prohaska S."/>
            <person name="Pruitt K."/>
            <person name="Puig M."/>
            <person name="Quesneville H."/>
            <person name="Ram K.R."/>
            <person name="Rand D."/>
            <person name="Rasmussen M.D."/>
            <person name="Reed L.K."/>
            <person name="Reenan R."/>
            <person name="Reily A."/>
            <person name="Remington K.A."/>
            <person name="Rieger T.T."/>
            <person name="Ritchie M.G."/>
            <person name="Robin C."/>
            <person name="Rogers Y.H."/>
            <person name="Rohde C."/>
            <person name="Rozas J."/>
            <person name="Rubenfield M.J."/>
            <person name="Ruiz A."/>
            <person name="Russo S."/>
            <person name="Salzberg S.L."/>
            <person name="Sanchez-Gracia A."/>
            <person name="Saranga D.J."/>
            <person name="Sato H."/>
            <person name="Schaeffer S.W."/>
            <person name="Schatz M.C."/>
            <person name="Schlenke T."/>
            <person name="Schwartz R."/>
            <person name="Segarra C."/>
            <person name="Singh R.S."/>
            <person name="Sirot L."/>
            <person name="Sirota M."/>
            <person name="Sisneros N.B."/>
            <person name="Smith C.D."/>
            <person name="Smith T.F."/>
            <person name="Spieth J."/>
            <person name="Stage D.E."/>
            <person name="Stark A."/>
            <person name="Stephan W."/>
            <person name="Strausberg R.L."/>
            <person name="Strempel S."/>
            <person name="Sturgill D."/>
            <person name="Sutton G."/>
            <person name="Sutton G.G."/>
            <person name="Tao W."/>
            <person name="Teichmann S."/>
            <person name="Tobari Y.N."/>
            <person name="Tomimura Y."/>
            <person name="Tsolas J.M."/>
            <person name="Valente V.L."/>
            <person name="Venter E."/>
            <person name="Venter J.C."/>
            <person name="Vicario S."/>
            <person name="Vieira F.G."/>
            <person name="Vilella A.J."/>
            <person name="Villasante A."/>
            <person name="Walenz B."/>
            <person name="Wang J."/>
            <person name="Wasserman M."/>
            <person name="Watts T."/>
            <person name="Wilson D."/>
            <person name="Wilson R.K."/>
            <person name="Wing R.A."/>
            <person name="Wolfner M.F."/>
            <person name="Wong A."/>
            <person name="Wong G.K."/>
            <person name="Wu C.I."/>
            <person name="Wu G."/>
            <person name="Yamamoto D."/>
            <person name="Yang H.P."/>
            <person name="Yang S.P."/>
            <person name="Yorke J.A."/>
            <person name="Yoshida K."/>
            <person name="Zdobnov E."/>
            <person name="Zhang P."/>
            <person name="Zhang Y."/>
            <person name="Zimin A.V."/>
            <person name="Baldwin J."/>
            <person name="Abdouelleil A."/>
            <person name="Abdulkadir J."/>
            <person name="Abebe A."/>
            <person name="Abera B."/>
            <person name="Abreu J."/>
            <person name="Acer S.C."/>
            <person name="Aftuck L."/>
            <person name="Alexander A."/>
            <person name="An P."/>
            <person name="Anderson E."/>
            <person name="Anderson S."/>
            <person name="Arachi H."/>
            <person name="Azer M."/>
            <person name="Bachantsang P."/>
            <person name="Barry A."/>
            <person name="Bayul T."/>
            <person name="Berlin A."/>
            <person name="Bessette D."/>
            <person name="Bloom T."/>
            <person name="Blye J."/>
            <person name="Boguslavskiy L."/>
            <person name="Bonnet C."/>
            <person name="Boukhgalter B."/>
            <person name="Bourzgui I."/>
            <person name="Brown A."/>
            <person name="Cahill P."/>
            <person name="Channer S."/>
            <person name="Cheshatsang Y."/>
            <person name="Chuda L."/>
            <person name="Citroen M."/>
            <person name="Collymore A."/>
            <person name="Cooke P."/>
            <person name="Costello M."/>
            <person name="D'Aco K."/>
            <person name="Daza R."/>
            <person name="De Haan G."/>
            <person name="DeGray S."/>
            <person name="DeMaso C."/>
            <person name="Dhargay N."/>
            <person name="Dooley K."/>
            <person name="Dooley E."/>
            <person name="Doricent M."/>
            <person name="Dorje P."/>
            <person name="Dorjee K."/>
            <person name="Dupes A."/>
            <person name="Elong R."/>
            <person name="Falk J."/>
            <person name="Farina A."/>
            <person name="Faro S."/>
            <person name="Ferguson D."/>
            <person name="Fisher S."/>
            <person name="Foley C.D."/>
            <person name="Franke A."/>
            <person name="Friedrich D."/>
            <person name="Gadbois L."/>
            <person name="Gearin G."/>
            <person name="Gearin C.R."/>
            <person name="Giannoukos G."/>
            <person name="Goode T."/>
            <person name="Graham J."/>
            <person name="Grandbois E."/>
            <person name="Grewal S."/>
            <person name="Gyaltsen K."/>
            <person name="Hafez N."/>
            <person name="Hagos B."/>
            <person name="Hall J."/>
            <person name="Henson C."/>
            <person name="Hollinger A."/>
            <person name="Honan T."/>
            <person name="Huard M.D."/>
            <person name="Hughes L."/>
            <person name="Hurhula B."/>
            <person name="Husby M.E."/>
            <person name="Kamat A."/>
            <person name="Kanga B."/>
            <person name="Kashin S."/>
            <person name="Khazanovich D."/>
            <person name="Kisner P."/>
            <person name="Lance K."/>
            <person name="Lara M."/>
            <person name="Lee W."/>
            <person name="Lennon N."/>
            <person name="Letendre F."/>
            <person name="LeVine R."/>
            <person name="Lipovsky A."/>
            <person name="Liu X."/>
            <person name="Liu J."/>
            <person name="Liu S."/>
            <person name="Lokyitsang T."/>
            <person name="Lokyitsang Y."/>
            <person name="Lubonja R."/>
            <person name="Lui A."/>
            <person name="MacDonald P."/>
            <person name="Magnisalis V."/>
            <person name="Maru K."/>
            <person name="Matthews C."/>
            <person name="McCusker W."/>
            <person name="McDonough S."/>
            <person name="Mehta T."/>
            <person name="Meldrim J."/>
            <person name="Meneus L."/>
            <person name="Mihai O."/>
            <person name="Mihalev A."/>
            <person name="Mihova T."/>
            <person name="Mittelman R."/>
            <person name="Mlenga V."/>
            <person name="Montmayeur A."/>
            <person name="Mulrain L."/>
            <person name="Navidi A."/>
            <person name="Naylor J."/>
            <person name="Negash T."/>
            <person name="Nguyen T."/>
            <person name="Nguyen N."/>
            <person name="Nicol R."/>
            <person name="Norbu C."/>
            <person name="Norbu N."/>
            <person name="Novod N."/>
            <person name="O'Neill B."/>
            <person name="Osman S."/>
            <person name="Markiewicz E."/>
            <person name="Oyono O.L."/>
            <person name="Patti C."/>
            <person name="Phunkhang P."/>
            <person name="Pierre F."/>
            <person name="Priest M."/>
            <person name="Raghuraman S."/>
            <person name="Rege F."/>
            <person name="Reyes R."/>
            <person name="Rise C."/>
            <person name="Rogov P."/>
            <person name="Ross K."/>
            <person name="Ryan E."/>
            <person name="Settipalli S."/>
            <person name="Shea T."/>
            <person name="Sherpa N."/>
            <person name="Shi L."/>
            <person name="Shih D."/>
            <person name="Sparrow T."/>
            <person name="Spaulding J."/>
            <person name="Stalker J."/>
            <person name="Stange-Thomann N."/>
            <person name="Stavropoulos S."/>
            <person name="Stone C."/>
            <person name="Strader C."/>
            <person name="Tesfaye S."/>
            <person name="Thomson T."/>
            <person name="Thoulutsang Y."/>
            <person name="Thoulutsang D."/>
            <person name="Topham K."/>
            <person name="Topping I."/>
            <person name="Tsamla T."/>
            <person name="Vassiliev H."/>
            <person name="Vo A."/>
            <person name="Wangchuk T."/>
            <person name="Wangdi T."/>
            <person name="Weiand M."/>
            <person name="Wilkinson J."/>
            <person name="Wilson A."/>
            <person name="Yadav S."/>
            <person name="Young G."/>
            <person name="Yu Q."/>
            <person name="Zembek L."/>
            <person name="Zhong D."/>
            <person name="Zimmer A."/>
            <person name="Zwirko Z."/>
            <person name="Jaffe D.B."/>
            <person name="Alvarez P."/>
            <person name="Brockman W."/>
            <person name="Butler J."/>
            <person name="Chin C."/>
            <person name="Gnerre S."/>
            <person name="Grabherr M."/>
            <person name="Kleber M."/>
            <person name="Mauceli E."/>
            <person name="MacCallum I."/>
        </authorList>
    </citation>
    <scope>NUCLEOTIDE SEQUENCE [LARGE SCALE GENOMIC DNA]</scope>
    <source>
        <strain evidence="11">Tucson 15010-1051.87</strain>
    </source>
</reference>
<feature type="transmembrane region" description="Helical" evidence="7">
    <location>
        <begin position="1111"/>
        <end position="1134"/>
    </location>
</feature>
<gene>
    <name evidence="10" type="primary">Dvir\GJ17927</name>
    <name evidence="10" type="ORF">Dvir_GJ17927</name>
</gene>
<dbReference type="InterPro" id="IPR002859">
    <property type="entry name" value="PKD/REJ-like"/>
</dbReference>
<dbReference type="Proteomes" id="UP000008792">
    <property type="component" value="Unassembled WGS sequence"/>
</dbReference>
<evidence type="ECO:0000256" key="1">
    <source>
        <dbReference type="ARBA" id="ARBA00004370"/>
    </source>
</evidence>
<evidence type="ECO:0000256" key="7">
    <source>
        <dbReference type="SAM" id="Phobius"/>
    </source>
</evidence>
<keyword evidence="8" id="KW-0732">Signal</keyword>
<evidence type="ECO:0000256" key="5">
    <source>
        <dbReference type="ARBA" id="ARBA00023136"/>
    </source>
</evidence>
<evidence type="ECO:0000256" key="2">
    <source>
        <dbReference type="ARBA" id="ARBA00022692"/>
    </source>
</evidence>
<evidence type="ECO:0000256" key="4">
    <source>
        <dbReference type="ARBA" id="ARBA00022989"/>
    </source>
</evidence>
<evidence type="ECO:0000259" key="9">
    <source>
        <dbReference type="PROSITE" id="PS50095"/>
    </source>
</evidence>
<name>B4M9E6_DROVI</name>
<feature type="chain" id="PRO_5002817510" description="PLAT domain-containing protein" evidence="8">
    <location>
        <begin position="25"/>
        <end position="1397"/>
    </location>
</feature>
<dbReference type="Pfam" id="PF02010">
    <property type="entry name" value="REJ"/>
    <property type="match status" value="1"/>
</dbReference>
<evidence type="ECO:0000256" key="3">
    <source>
        <dbReference type="ARBA" id="ARBA00022737"/>
    </source>
</evidence>
<organism evidence="10 11">
    <name type="scientific">Drosophila virilis</name>
    <name type="common">Fruit fly</name>
    <dbReference type="NCBI Taxonomy" id="7244"/>
    <lineage>
        <taxon>Eukaryota</taxon>
        <taxon>Metazoa</taxon>
        <taxon>Ecdysozoa</taxon>
        <taxon>Arthropoda</taxon>
        <taxon>Hexapoda</taxon>
        <taxon>Insecta</taxon>
        <taxon>Pterygota</taxon>
        <taxon>Neoptera</taxon>
        <taxon>Endopterygota</taxon>
        <taxon>Diptera</taxon>
        <taxon>Brachycera</taxon>
        <taxon>Muscomorpha</taxon>
        <taxon>Ephydroidea</taxon>
        <taxon>Drosophilidae</taxon>
        <taxon>Drosophila</taxon>
    </lineage>
</organism>
<dbReference type="GO" id="GO:0005886">
    <property type="term" value="C:plasma membrane"/>
    <property type="evidence" value="ECO:0007669"/>
    <property type="project" value="TreeGrafter"/>
</dbReference>
<proteinExistence type="predicted"/>
<protein>
    <recommendedName>
        <fullName evidence="9">PLAT domain-containing protein</fullName>
    </recommendedName>
</protein>
<dbReference type="GO" id="GO:0005261">
    <property type="term" value="F:monoatomic cation channel activity"/>
    <property type="evidence" value="ECO:0007669"/>
    <property type="project" value="TreeGrafter"/>
</dbReference>
<evidence type="ECO:0000256" key="6">
    <source>
        <dbReference type="PROSITE-ProRule" id="PRU00152"/>
    </source>
</evidence>
<dbReference type="SUPFAM" id="SSF49723">
    <property type="entry name" value="Lipase/lipooxygenase domain (PLAT/LH2 domain)"/>
    <property type="match status" value="1"/>
</dbReference>
<evidence type="ECO:0000256" key="8">
    <source>
        <dbReference type="SAM" id="SignalP"/>
    </source>
</evidence>
<keyword evidence="5 7" id="KW-0472">Membrane</keyword>
<dbReference type="PhylomeDB" id="B4M9E6"/>
<dbReference type="KEGG" id="dvi:6634282"/>
<dbReference type="PANTHER" id="PTHR46730">
    <property type="entry name" value="POLYCYSTIN-1"/>
    <property type="match status" value="1"/>
</dbReference>
<dbReference type="EMBL" id="CH940654">
    <property type="protein sequence ID" value="EDW57822.1"/>
    <property type="molecule type" value="Genomic_DNA"/>
</dbReference>
<sequence>MDLSRHTFMVLVLVLLIHIRNTRAVDEDALSECQLMLYANSEVTFGVETKLLVTLAEYPKTTVVLRVSTARYLVAYWEIGRGAKPMRPSFTYSRKIGNDLKRRNIEPSVPVSYQTGFYAELKATFFESANITLKLEGTAPLKKDVEPVQVVLSVFINTSSNCTPELSVMHCSNPAFPQQVIITRSILFRAFFFRSCGLSDTMLTWSVMDVLGKETLKSYPDEDLAFNLKSYELRYSMQFELWRNLYMLYVEGIFNGEKYGARCYLKAQQEKLEVIISGGTSREAFRGSKITLDGSLSRDYAKRPKETQFKVYNWDCFSYDDYYNTACRPDVSRVKKFGIAAYSLTLGCRYIFSLKLMSDYDSDLKAVATQTITAVDTESLHIVIVCISNCYHNMYNPMNKVLLAGKCLNCQKVQTRYDWYLDEHNVHTSKKLSMIITTDKTMASIKLVVRTNDGRSGSEVKSLTQSVPPLGGTCSVTPFKGIEAITQFLVCCTNFQARNNPIEFFYYAERVLLNRCQDCGCSIHLPHNLNFIKVLICDSLFTCVRRLVRVTVTPLMHMPGDSPEALRAFITRPPNDVVNLATQGHMLRFLQTIQSLAAGVTNAESGMILIDAFNNINLESLSALGKLANLTHTLAVHLTPIDENEQVVLIRSLTILNKIFQSVHNNDMNRMLVEEPFVNVTVACVTVYNIMNRLNSQIPRPPQGIYDKYYAALKKHKLDQSVVDRLMATISGYNNEDAKQRSMAWLNSTWETERLYRFLFFARKHGMQPDYGGTNVDGLSLEVKCFNITPGRTYTIETTDHMHKVYFSPELLQEVKKPHKNEICIKVISTIRELNWWYPEEKQPSAVLLSVRIYHERDDFKVERLLHHSKLSFRTIIGKYKPAMDRPNVVAGKKPVGSKIIGTARFQTKAIDEDESEDFIAETGKYINCLTDGKLESMQKVLIYRVNVDETSMVAVRFTQTTHKLQVLLIFGDLPKHLRESIAKSGCIVPANSQNTTMLLRNNCMQSHRVYVAVQVYGGSEYEAKFSTPVPNGPAFFSFVFQLRSCDYWMYSLSGDSQRWGHTYCQPGMEYPKKGSMNCMCTVLGTYTSYVYHVPAIAVPSTGYLPVMTHWYIVVAYFILFVVVTLWLAILFLYHNERPSKTVVCDMAGLEDEAHRDVHDVLVFLKTGGRNNALTTATVRLIFQTTNRNELQFTLMQDPERPELTRNSTYILWLRTRDIRIPTRVAVVHNNGGRYPSWFLRRIEVMDVQAQLTQVFIVQRWVHQKFLILSSSMVLRPGDDTVTESWRERFNTEFERQWINWGLWQPVAGKWRESAAFDSLTRAERVCIFLNKMMVTYCVCACYMGPTTPETVYADRRNLIQYRDLLSMFLICSVLTNLIHYVLEKLVLRKHKNSMLS</sequence>
<feature type="signal peptide" evidence="8">
    <location>
        <begin position="1"/>
        <end position="24"/>
    </location>
</feature>
<keyword evidence="2 7" id="KW-0812">Transmembrane</keyword>
<evidence type="ECO:0000313" key="10">
    <source>
        <dbReference type="EMBL" id="EDW57822.1"/>
    </source>
</evidence>
<dbReference type="InParanoid" id="B4M9E6"/>
<dbReference type="Gene3D" id="2.60.60.20">
    <property type="entry name" value="PLAT/LH2 domain"/>
    <property type="match status" value="1"/>
</dbReference>
<comment type="subcellular location">
    <subcellularLocation>
        <location evidence="1">Membrane</location>
    </subcellularLocation>
</comment>
<keyword evidence="3" id="KW-0677">Repeat</keyword>
<dbReference type="eggNOG" id="ENOG502QUWX">
    <property type="taxonomic scope" value="Eukaryota"/>
</dbReference>
<dbReference type="PROSITE" id="PS50095">
    <property type="entry name" value="PLAT"/>
    <property type="match status" value="1"/>
</dbReference>
<feature type="transmembrane region" description="Helical" evidence="7">
    <location>
        <begin position="1365"/>
        <end position="1383"/>
    </location>
</feature>
<dbReference type="OMA" id="LGTYTNY"/>
<keyword evidence="11" id="KW-1185">Reference proteome</keyword>
<dbReference type="InterPro" id="IPR001024">
    <property type="entry name" value="PLAT/LH2_dom"/>
</dbReference>
<dbReference type="GO" id="GO:0006816">
    <property type="term" value="P:calcium ion transport"/>
    <property type="evidence" value="ECO:0007669"/>
    <property type="project" value="TreeGrafter"/>
</dbReference>
<feature type="domain" description="PLAT" evidence="9">
    <location>
        <begin position="1159"/>
        <end position="1276"/>
    </location>
</feature>
<comment type="caution">
    <text evidence="6">Lacks conserved residue(s) required for the propagation of feature annotation.</text>
</comment>
<evidence type="ECO:0000313" key="11">
    <source>
        <dbReference type="Proteomes" id="UP000008792"/>
    </source>
</evidence>
<dbReference type="PANTHER" id="PTHR46730:SF1">
    <property type="entry name" value="PLAT DOMAIN-CONTAINING PROTEIN"/>
    <property type="match status" value="1"/>
</dbReference>